<accession>A0ABQ4STL7</accession>
<comment type="similarity">
    <text evidence="2">Belongs to the UPF0174 family.</text>
</comment>
<dbReference type="PANTHER" id="PTHR12184">
    <property type="entry name" value="UBIQUINOL-CYTOCHROME C REDUCTASE COMPLEX ASSEMBLY FACTOR 1 FAMILY MEMBER"/>
    <property type="match status" value="1"/>
</dbReference>
<evidence type="ECO:0000313" key="4">
    <source>
        <dbReference type="EMBL" id="GJE06572.1"/>
    </source>
</evidence>
<evidence type="ECO:0000313" key="5">
    <source>
        <dbReference type="Proteomes" id="UP001055102"/>
    </source>
</evidence>
<protein>
    <recommendedName>
        <fullName evidence="3">Ubiquinol-cytochrome c chaperone domain-containing protein</fullName>
    </recommendedName>
</protein>
<feature type="domain" description="Ubiquinol-cytochrome c chaperone" evidence="3">
    <location>
        <begin position="35"/>
        <end position="169"/>
    </location>
</feature>
<reference evidence="4" key="1">
    <citation type="journal article" date="2021" name="Front. Microbiol.">
        <title>Comprehensive Comparative Genomics and Phenotyping of Methylobacterium Species.</title>
        <authorList>
            <person name="Alessa O."/>
            <person name="Ogura Y."/>
            <person name="Fujitani Y."/>
            <person name="Takami H."/>
            <person name="Hayashi T."/>
            <person name="Sahin N."/>
            <person name="Tani A."/>
        </authorList>
    </citation>
    <scope>NUCLEOTIDE SEQUENCE</scope>
    <source>
        <strain evidence="4">LMG 23639</strain>
    </source>
</reference>
<dbReference type="InterPro" id="IPR021150">
    <property type="entry name" value="Ubiq_cyt_c_chap"/>
</dbReference>
<reference evidence="4" key="2">
    <citation type="submission" date="2021-08" db="EMBL/GenBank/DDBJ databases">
        <authorList>
            <person name="Tani A."/>
            <person name="Ola A."/>
            <person name="Ogura Y."/>
            <person name="Katsura K."/>
            <person name="Hayashi T."/>
        </authorList>
    </citation>
    <scope>NUCLEOTIDE SEQUENCE</scope>
    <source>
        <strain evidence="4">LMG 23639</strain>
    </source>
</reference>
<dbReference type="Pfam" id="PF03981">
    <property type="entry name" value="Ubiq_cyt_C_chap"/>
    <property type="match status" value="1"/>
</dbReference>
<dbReference type="InterPro" id="IPR007129">
    <property type="entry name" value="Ubiqinol_cyt_c_chaperone_CPB3"/>
</dbReference>
<name>A0ABQ4STL7_9HYPH</name>
<comment type="similarity">
    <text evidence="1">Belongs to the CBP3 family.</text>
</comment>
<comment type="caution">
    <text evidence="4">The sequence shown here is derived from an EMBL/GenBank/DDBJ whole genome shotgun (WGS) entry which is preliminary data.</text>
</comment>
<evidence type="ECO:0000256" key="1">
    <source>
        <dbReference type="ARBA" id="ARBA00006407"/>
    </source>
</evidence>
<keyword evidence="5" id="KW-1185">Reference proteome</keyword>
<dbReference type="Proteomes" id="UP001055102">
    <property type="component" value="Unassembled WGS sequence"/>
</dbReference>
<gene>
    <name evidence="4" type="ORF">AOPFMNJM_1894</name>
</gene>
<dbReference type="PANTHER" id="PTHR12184:SF1">
    <property type="entry name" value="UBIQUINOL-CYTOCHROME-C REDUCTASE COMPLEX ASSEMBLY FACTOR 1"/>
    <property type="match status" value="1"/>
</dbReference>
<organism evidence="4 5">
    <name type="scientific">Methylobacterium jeotgali</name>
    <dbReference type="NCBI Taxonomy" id="381630"/>
    <lineage>
        <taxon>Bacteria</taxon>
        <taxon>Pseudomonadati</taxon>
        <taxon>Pseudomonadota</taxon>
        <taxon>Alphaproteobacteria</taxon>
        <taxon>Hyphomicrobiales</taxon>
        <taxon>Methylobacteriaceae</taxon>
        <taxon>Methylobacterium</taxon>
    </lineage>
</organism>
<dbReference type="InterPro" id="IPR014569">
    <property type="entry name" value="Ubq_cyt-c_CBP3-rel"/>
</dbReference>
<proteinExistence type="inferred from homology"/>
<dbReference type="RefSeq" id="WP_238275336.1">
    <property type="nucleotide sequence ID" value="NZ_BPQR01000031.1"/>
</dbReference>
<dbReference type="EMBL" id="BPQR01000031">
    <property type="protein sequence ID" value="GJE06572.1"/>
    <property type="molecule type" value="Genomic_DNA"/>
</dbReference>
<sequence>MLGAFFRRNGDRRRVIEALHLRLSEASRQPGLYTALGVPDTVEGRFESLTLHAILLLRRLNTLPSPGPDIAQDLVNSVFLQFDASLRELGVGDVGVPKRMKKLGAAFYGRASGYQGAIEAGDTPALALALARNVLGREEDGAEALAAYVLAAAAGLARIDLDGILGGAALFPDPAQYGRPA</sequence>
<evidence type="ECO:0000256" key="2">
    <source>
        <dbReference type="ARBA" id="ARBA00006436"/>
    </source>
</evidence>
<dbReference type="PIRSF" id="PIRSF032079">
    <property type="entry name" value="UCP032079"/>
    <property type="match status" value="1"/>
</dbReference>
<evidence type="ECO:0000259" key="3">
    <source>
        <dbReference type="Pfam" id="PF03981"/>
    </source>
</evidence>